<dbReference type="InterPro" id="IPR032629">
    <property type="entry name" value="DCB_dom"/>
</dbReference>
<gene>
    <name evidence="5" type="ORF">HYPSUDRAFT_220677</name>
</gene>
<keyword evidence="1" id="KW-0813">Transport</keyword>
<dbReference type="GO" id="GO:0015031">
    <property type="term" value="P:protein transport"/>
    <property type="evidence" value="ECO:0007669"/>
    <property type="project" value="UniProtKB-KW"/>
</dbReference>
<evidence type="ECO:0000256" key="1">
    <source>
        <dbReference type="ARBA" id="ARBA00022448"/>
    </source>
</evidence>
<accession>A0A0D2N3Z1</accession>
<dbReference type="EMBL" id="KN817703">
    <property type="protein sequence ID" value="KJA13954.1"/>
    <property type="molecule type" value="Genomic_DNA"/>
</dbReference>
<dbReference type="Proteomes" id="UP000054270">
    <property type="component" value="Unassembled WGS sequence"/>
</dbReference>
<evidence type="ECO:0000259" key="3">
    <source>
        <dbReference type="Pfam" id="PF12783"/>
    </source>
</evidence>
<sequence>MSEMSPLAFLVTELQYLASETRRKHPEIREAAEKYLAILRASPEQATANLASDGPHAQSQDLLRPVFMGCAMKNAKAVPHSAVPLIVDTMNDAMSQGVDIQLRILQTLVSLVPNFPAIHGDLLGDALLLCFKLQESRIAVVSSTAAATLRQLVMFVVDKMVLEDRLAEADEIPASALREVQLPDGGTKLLGPSARDAFLVFEDLCLLTNGERPTFLKLELLHKTFALELIESVLTNYHELFRKRGWIGRGTLETDLDADTGHGDHARVIFVFHILILTSHALERLCSDADLIRSMWNRYDAQDSGSKVISSLVTALKRLVTEKPALLGVGAQMGGVGVHSDPSPSPSGTGASGAAAYGLDMAGRVASATCTISGVVGMIGGTGGLSLHGSSMKLQCIDQLDKADAPPIPESYIHLLTVQCIISICEGFASSGPIYSNIAIQCPRAAGDSVVRAPPALDLTTLPDDFQTRQLRIVQSIISQAWPALLAALSFIIATNFSDELFVDVLASYQAMTNVSGMLGLTTPRDAFFNSLSKFSVPIRYK</sequence>
<keyword evidence="2" id="KW-0653">Protein transport</keyword>
<protein>
    <submittedName>
        <fullName evidence="5">Uncharacterized protein</fullName>
    </submittedName>
</protein>
<organism evidence="5 6">
    <name type="scientific">Hypholoma sublateritium (strain FD-334 SS-4)</name>
    <dbReference type="NCBI Taxonomy" id="945553"/>
    <lineage>
        <taxon>Eukaryota</taxon>
        <taxon>Fungi</taxon>
        <taxon>Dikarya</taxon>
        <taxon>Basidiomycota</taxon>
        <taxon>Agaricomycotina</taxon>
        <taxon>Agaricomycetes</taxon>
        <taxon>Agaricomycetidae</taxon>
        <taxon>Agaricales</taxon>
        <taxon>Agaricineae</taxon>
        <taxon>Strophariaceae</taxon>
        <taxon>Hypholoma</taxon>
    </lineage>
</organism>
<dbReference type="AlphaFoldDB" id="A0A0D2N3Z1"/>
<dbReference type="OMA" id="STECEIF"/>
<proteinExistence type="predicted"/>
<feature type="domain" description="Mon2/Sec7/BIG1-like HUS" evidence="3">
    <location>
        <begin position="194"/>
        <end position="243"/>
    </location>
</feature>
<dbReference type="InterPro" id="IPR032691">
    <property type="entry name" value="Mon2/Sec7/BIG1-like_HUS"/>
</dbReference>
<evidence type="ECO:0000313" key="6">
    <source>
        <dbReference type="Proteomes" id="UP000054270"/>
    </source>
</evidence>
<reference evidence="6" key="1">
    <citation type="submission" date="2014-04" db="EMBL/GenBank/DDBJ databases">
        <title>Evolutionary Origins and Diversification of the Mycorrhizal Mutualists.</title>
        <authorList>
            <consortium name="DOE Joint Genome Institute"/>
            <consortium name="Mycorrhizal Genomics Consortium"/>
            <person name="Kohler A."/>
            <person name="Kuo A."/>
            <person name="Nagy L.G."/>
            <person name="Floudas D."/>
            <person name="Copeland A."/>
            <person name="Barry K.W."/>
            <person name="Cichocki N."/>
            <person name="Veneault-Fourrey C."/>
            <person name="LaButti K."/>
            <person name="Lindquist E.A."/>
            <person name="Lipzen A."/>
            <person name="Lundell T."/>
            <person name="Morin E."/>
            <person name="Murat C."/>
            <person name="Riley R."/>
            <person name="Ohm R."/>
            <person name="Sun H."/>
            <person name="Tunlid A."/>
            <person name="Henrissat B."/>
            <person name="Grigoriev I.V."/>
            <person name="Hibbett D.S."/>
            <person name="Martin F."/>
        </authorList>
    </citation>
    <scope>NUCLEOTIDE SEQUENCE [LARGE SCALE GENOMIC DNA]</scope>
    <source>
        <strain evidence="6">FD-334 SS-4</strain>
    </source>
</reference>
<dbReference type="OrthoDB" id="294853at2759"/>
<evidence type="ECO:0000313" key="5">
    <source>
        <dbReference type="EMBL" id="KJA13954.1"/>
    </source>
</evidence>
<name>A0A0D2N3Z1_HYPSF</name>
<dbReference type="GO" id="GO:0005794">
    <property type="term" value="C:Golgi apparatus"/>
    <property type="evidence" value="ECO:0007669"/>
    <property type="project" value="UniProtKB-ARBA"/>
</dbReference>
<keyword evidence="6" id="KW-1185">Reference proteome</keyword>
<dbReference type="STRING" id="945553.A0A0D2N3Z1"/>
<feature type="domain" description="Mon2/Sec7/BIG1-like dimerisation and cyclophilin-binding" evidence="4">
    <location>
        <begin position="7"/>
        <end position="164"/>
    </location>
</feature>
<evidence type="ECO:0000256" key="2">
    <source>
        <dbReference type="ARBA" id="ARBA00022927"/>
    </source>
</evidence>
<dbReference type="Pfam" id="PF12783">
    <property type="entry name" value="Sec7-like_HUS"/>
    <property type="match status" value="1"/>
</dbReference>
<evidence type="ECO:0000259" key="4">
    <source>
        <dbReference type="Pfam" id="PF16213"/>
    </source>
</evidence>
<dbReference type="Pfam" id="PF16213">
    <property type="entry name" value="DCB"/>
    <property type="match status" value="1"/>
</dbReference>